<keyword evidence="1" id="KW-0812">Transmembrane</keyword>
<sequence length="127" mass="14124">MNTLFTTITKTAPIILIYIFTHTVVILVKNMELKIGAGLLPASRFWALPVIFLVIFLFNFFSVNVGGAFFKIMAKHLKSLSTNTLAYSVTVGFMARFLAYGVSPLSGNLQMSLTATKLSYKDYIKKT</sequence>
<reference evidence="2" key="1">
    <citation type="submission" date="2022-08" db="EMBL/GenBank/DDBJ databases">
        <authorList>
            <person name="Kallberg Y."/>
            <person name="Tangrot J."/>
            <person name="Rosling A."/>
        </authorList>
    </citation>
    <scope>NUCLEOTIDE SEQUENCE</scope>
    <source>
        <strain evidence="2">Wild A</strain>
    </source>
</reference>
<dbReference type="Proteomes" id="UP001153678">
    <property type="component" value="Unassembled WGS sequence"/>
</dbReference>
<dbReference type="EMBL" id="CAMKVN010000432">
    <property type="protein sequence ID" value="CAI2167887.1"/>
    <property type="molecule type" value="Genomic_DNA"/>
</dbReference>
<proteinExistence type="predicted"/>
<keyword evidence="1" id="KW-0472">Membrane</keyword>
<feature type="transmembrane region" description="Helical" evidence="1">
    <location>
        <begin position="84"/>
        <end position="103"/>
    </location>
</feature>
<evidence type="ECO:0000313" key="3">
    <source>
        <dbReference type="Proteomes" id="UP001153678"/>
    </source>
</evidence>
<keyword evidence="1" id="KW-1133">Transmembrane helix</keyword>
<accession>A0A9W4WNX5</accession>
<keyword evidence="3" id="KW-1185">Reference proteome</keyword>
<protein>
    <submittedName>
        <fullName evidence="2">1485_t:CDS:1</fullName>
    </submittedName>
</protein>
<evidence type="ECO:0000256" key="1">
    <source>
        <dbReference type="SAM" id="Phobius"/>
    </source>
</evidence>
<dbReference type="AlphaFoldDB" id="A0A9W4WNX5"/>
<organism evidence="2 3">
    <name type="scientific">Funneliformis geosporum</name>
    <dbReference type="NCBI Taxonomy" id="1117311"/>
    <lineage>
        <taxon>Eukaryota</taxon>
        <taxon>Fungi</taxon>
        <taxon>Fungi incertae sedis</taxon>
        <taxon>Mucoromycota</taxon>
        <taxon>Glomeromycotina</taxon>
        <taxon>Glomeromycetes</taxon>
        <taxon>Glomerales</taxon>
        <taxon>Glomeraceae</taxon>
        <taxon>Funneliformis</taxon>
    </lineage>
</organism>
<evidence type="ECO:0000313" key="2">
    <source>
        <dbReference type="EMBL" id="CAI2167887.1"/>
    </source>
</evidence>
<comment type="caution">
    <text evidence="2">The sequence shown here is derived from an EMBL/GenBank/DDBJ whole genome shotgun (WGS) entry which is preliminary data.</text>
</comment>
<feature type="transmembrane region" description="Helical" evidence="1">
    <location>
        <begin position="48"/>
        <end position="72"/>
    </location>
</feature>
<feature type="transmembrane region" description="Helical" evidence="1">
    <location>
        <begin position="12"/>
        <end position="28"/>
    </location>
</feature>
<name>A0A9W4WNX5_9GLOM</name>
<gene>
    <name evidence="2" type="ORF">FWILDA_LOCUS3305</name>
</gene>